<evidence type="ECO:0000313" key="3">
    <source>
        <dbReference type="Proteomes" id="UP000186559"/>
    </source>
</evidence>
<dbReference type="AlphaFoldDB" id="A0A1U7D982"/>
<accession>A0A1U7D982</accession>
<keyword evidence="3" id="KW-1185">Reference proteome</keyword>
<evidence type="ECO:0000313" key="2">
    <source>
        <dbReference type="EMBL" id="APX24721.1"/>
    </source>
</evidence>
<dbReference type="Proteomes" id="UP000186559">
    <property type="component" value="Chromosome"/>
</dbReference>
<proteinExistence type="predicted"/>
<evidence type="ECO:0000256" key="1">
    <source>
        <dbReference type="SAM" id="MobiDB-lite"/>
    </source>
</evidence>
<feature type="region of interest" description="Disordered" evidence="1">
    <location>
        <begin position="74"/>
        <end position="104"/>
    </location>
</feature>
<name>A0A1U7D982_9RHOB</name>
<dbReference type="OrthoDB" id="8225508at2"/>
<protein>
    <submittedName>
        <fullName evidence="2">Type IV pilus biogenesis</fullName>
    </submittedName>
</protein>
<dbReference type="RefSeq" id="WP_076624506.1">
    <property type="nucleotide sequence ID" value="NZ_BMEW01000001.1"/>
</dbReference>
<dbReference type="EMBL" id="CP014796">
    <property type="protein sequence ID" value="APX24721.1"/>
    <property type="molecule type" value="Genomic_DNA"/>
</dbReference>
<dbReference type="STRING" id="1229727.Ga0080559_TMP3925"/>
<sequence length="169" mass="18232">MMIALRSLVPLVLALLATGAAGWTLHREMTRVPQEWQAVVRRQAAEDADRLAALPAQPLPPLARFTAVRDKPLFSPLRRPPGATVEEVAAPEDSPRSAPAPTRPLRATLRGIVGVGEARKAILQAGPGGPVYIAPGEELDGWTLMEIHPNAVDFARDGRRTTLTLSYKP</sequence>
<dbReference type="Gene3D" id="2.30.30.830">
    <property type="match status" value="1"/>
</dbReference>
<dbReference type="KEGG" id="tpro:Ga0080559_TMP3925"/>
<gene>
    <name evidence="2" type="ORF">Ga0080559_TMP3925</name>
</gene>
<reference evidence="2 3" key="1">
    <citation type="submission" date="2016-03" db="EMBL/GenBank/DDBJ databases">
        <title>Deep-sea bacteria in the southern Pacific.</title>
        <authorList>
            <person name="Tang K."/>
        </authorList>
    </citation>
    <scope>NUCLEOTIDE SEQUENCE [LARGE SCALE GENOMIC DNA]</scope>
    <source>
        <strain evidence="2 3">JLT2016</strain>
    </source>
</reference>
<organism evidence="2 3">
    <name type="scientific">Salipiger profundus</name>
    <dbReference type="NCBI Taxonomy" id="1229727"/>
    <lineage>
        <taxon>Bacteria</taxon>
        <taxon>Pseudomonadati</taxon>
        <taxon>Pseudomonadota</taxon>
        <taxon>Alphaproteobacteria</taxon>
        <taxon>Rhodobacterales</taxon>
        <taxon>Roseobacteraceae</taxon>
        <taxon>Salipiger</taxon>
    </lineage>
</organism>